<comment type="similarity">
    <text evidence="3">Belongs to the TRAFAC class translation factor GTPase superfamily. Classic translation factor GTPase family. BipA subfamily.</text>
</comment>
<dbReference type="InterPro" id="IPR035651">
    <property type="entry name" value="BipA_V"/>
</dbReference>
<dbReference type="InterPro" id="IPR005225">
    <property type="entry name" value="Small_GTP-bd"/>
</dbReference>
<accession>A0A9W6LMH7</accession>
<dbReference type="InterPro" id="IPR006298">
    <property type="entry name" value="BipA"/>
</dbReference>
<dbReference type="GO" id="GO:0003924">
    <property type="term" value="F:GTPase activity"/>
    <property type="evidence" value="ECO:0007669"/>
    <property type="project" value="UniProtKB-UniRule"/>
</dbReference>
<name>A0A9W6LMH7_9FUSO</name>
<dbReference type="CDD" id="cd03710">
    <property type="entry name" value="BipA_TypA_C"/>
    <property type="match status" value="1"/>
</dbReference>
<organism evidence="5 6">
    <name type="scientific">Propionigenium maris DSM 9537</name>
    <dbReference type="NCBI Taxonomy" id="1123000"/>
    <lineage>
        <taxon>Bacteria</taxon>
        <taxon>Fusobacteriati</taxon>
        <taxon>Fusobacteriota</taxon>
        <taxon>Fusobacteriia</taxon>
        <taxon>Fusobacteriales</taxon>
        <taxon>Fusobacteriaceae</taxon>
        <taxon>Propionigenium</taxon>
    </lineage>
</organism>
<sequence>MNIKNIAIIAHVDHGKTTLVDGMLKQSGTFGEHEAVDERVMDSNDLERERGITIFSKNASLTYKDHKINIVDTPGHADFGGEVQRILKMVDSVLLLVDAFEGVMPQTKYVLKQALEHGLNPIVVVNKIDRPNSTPEEVVDSVFDLFVELGANDTQLEFPVVYASAKNGFAKHELEDEDLNMIPLFDTILEHVPAPDGNPEAPLQMLVTNIAPDNYLGKLGTGRIHNGIVRKNDEVTLMKRDGSTINYKITRIFGAEGLKRVEMEEAKAGDIVTVAGLEKVDIGETIASRENPMALPLIDIDEPTLAMTFMVNDSPFVGREGKFVTSRNIWDRLQKELDHNVSMKVEETGSADAFIVKGRGELQLSILIENMRREGFEIQVAKPQVIMKEIDGVLCEPIELATIDVADEFTGVVIEKLGLRKGEMINMIQGTDGYTRIEFKVPARGLIGFRNEFMTETRGTGVLNHSFYDYEPHRGEVPTRIRGVLISIDSGSTTAYSLANLQDRGVLFMEPGVEIYEGMIVGEHNRENDLTVNVTRGKQLTNMRTSSSDGITKLAPARLFTLEQALEYIGDDELVEITPESIRMRKKLLNEGERKRAARASAKG</sequence>
<dbReference type="GO" id="GO:0043022">
    <property type="term" value="F:ribosome binding"/>
    <property type="evidence" value="ECO:0007669"/>
    <property type="project" value="UniProtKB-UniRule"/>
</dbReference>
<dbReference type="InterPro" id="IPR035647">
    <property type="entry name" value="EFG_III/V"/>
</dbReference>
<comment type="subunit">
    <text evidence="3">Monomer.</text>
</comment>
<keyword evidence="3" id="KW-0690">Ribosome biogenesis</keyword>
<dbReference type="InterPro" id="IPR000795">
    <property type="entry name" value="T_Tr_GTP-bd_dom"/>
</dbReference>
<dbReference type="FunFam" id="2.40.50.250:FF:000001">
    <property type="entry name" value="GTP-binding protein TypA"/>
    <property type="match status" value="1"/>
</dbReference>
<dbReference type="SMART" id="SM00838">
    <property type="entry name" value="EFG_C"/>
    <property type="match status" value="1"/>
</dbReference>
<dbReference type="PROSITE" id="PS00301">
    <property type="entry name" value="G_TR_1"/>
    <property type="match status" value="1"/>
</dbReference>
<dbReference type="Gene3D" id="2.40.50.250">
    <property type="entry name" value="bipa protein"/>
    <property type="match status" value="1"/>
</dbReference>
<dbReference type="InterPro" id="IPR009000">
    <property type="entry name" value="Transl_B-barrel_sf"/>
</dbReference>
<dbReference type="CDD" id="cd01891">
    <property type="entry name" value="TypA_BipA"/>
    <property type="match status" value="1"/>
</dbReference>
<evidence type="ECO:0000256" key="1">
    <source>
        <dbReference type="ARBA" id="ARBA00023134"/>
    </source>
</evidence>
<dbReference type="GO" id="GO:0010467">
    <property type="term" value="P:gene expression"/>
    <property type="evidence" value="ECO:0007669"/>
    <property type="project" value="UniProtKB-ARBA"/>
</dbReference>
<keyword evidence="3" id="KW-0699">rRNA-binding</keyword>
<dbReference type="EMBL" id="BSDY01000004">
    <property type="protein sequence ID" value="GLI55458.1"/>
    <property type="molecule type" value="Genomic_DNA"/>
</dbReference>
<dbReference type="EC" id="3.6.5.-" evidence="3"/>
<evidence type="ECO:0000259" key="4">
    <source>
        <dbReference type="PROSITE" id="PS51722"/>
    </source>
</evidence>
<dbReference type="InterPro" id="IPR047043">
    <property type="entry name" value="BipA_III"/>
</dbReference>
<dbReference type="Gene3D" id="3.30.70.240">
    <property type="match status" value="1"/>
</dbReference>
<dbReference type="GO" id="GO:0005829">
    <property type="term" value="C:cytosol"/>
    <property type="evidence" value="ECO:0007669"/>
    <property type="project" value="TreeGrafter"/>
</dbReference>
<dbReference type="Pfam" id="PF00009">
    <property type="entry name" value="GTP_EFTU"/>
    <property type="match status" value="1"/>
</dbReference>
<dbReference type="InterPro" id="IPR048876">
    <property type="entry name" value="BipA_C"/>
</dbReference>
<dbReference type="InterPro" id="IPR047041">
    <property type="entry name" value="BipA_GTP-bd_dom"/>
</dbReference>
<keyword evidence="3" id="KW-0963">Cytoplasm</keyword>
<dbReference type="PROSITE" id="PS51722">
    <property type="entry name" value="G_TR_2"/>
    <property type="match status" value="1"/>
</dbReference>
<comment type="subcellular location">
    <subcellularLocation>
        <location evidence="3">Cytoplasm</location>
    </subcellularLocation>
    <text evidence="3">Binds to ribosomes.</text>
</comment>
<dbReference type="NCBIfam" id="TIGR01394">
    <property type="entry name" value="TypA_BipA"/>
    <property type="match status" value="1"/>
</dbReference>
<dbReference type="GO" id="GO:0005525">
    <property type="term" value="F:GTP binding"/>
    <property type="evidence" value="ECO:0007669"/>
    <property type="project" value="UniProtKB-UniRule"/>
</dbReference>
<evidence type="ECO:0000256" key="3">
    <source>
        <dbReference type="HAMAP-Rule" id="MF_00849"/>
    </source>
</evidence>
<keyword evidence="3" id="KW-0547">Nucleotide-binding</keyword>
<comment type="function">
    <text evidence="3">A 50S ribosomal subunit assembly protein with GTPase activity, required for 50S subunit assembly at low temperatures, may also play a role in translation. Binds GTP and analogs. Binds the 70S ribosome between the 30S and 50S subunits, in a similar position as ribosome-bound EF-G; it contacts a number of ribosomal proteins, both rRNAs and the A-site tRNA.</text>
</comment>
<dbReference type="Proteomes" id="UP001144471">
    <property type="component" value="Unassembled WGS sequence"/>
</dbReference>
<feature type="binding site" evidence="3">
    <location>
        <begin position="126"/>
        <end position="129"/>
    </location>
    <ligand>
        <name>GTP</name>
        <dbReference type="ChEBI" id="CHEBI:37565"/>
    </ligand>
</feature>
<dbReference type="SUPFAM" id="SSF52540">
    <property type="entry name" value="P-loop containing nucleoside triphosphate hydrolases"/>
    <property type="match status" value="1"/>
</dbReference>
<dbReference type="FunFam" id="3.30.70.240:FF:000002">
    <property type="entry name" value="GTP-binding protein TypA"/>
    <property type="match status" value="1"/>
</dbReference>
<dbReference type="GO" id="GO:0000027">
    <property type="term" value="P:ribosomal large subunit assembly"/>
    <property type="evidence" value="ECO:0007669"/>
    <property type="project" value="UniProtKB-UniRule"/>
</dbReference>
<keyword evidence="3" id="KW-0694">RNA-binding</keyword>
<dbReference type="GO" id="GO:0019843">
    <property type="term" value="F:rRNA binding"/>
    <property type="evidence" value="ECO:0007669"/>
    <property type="project" value="UniProtKB-KW"/>
</dbReference>
<dbReference type="InterPro" id="IPR042116">
    <property type="entry name" value="TypA/BipA_C"/>
</dbReference>
<gene>
    <name evidence="3" type="primary">bipA</name>
    <name evidence="5" type="ORF">PM10SUCC1_09720</name>
</gene>
<dbReference type="Gene3D" id="2.40.30.10">
    <property type="entry name" value="Translation factors"/>
    <property type="match status" value="1"/>
</dbReference>
<keyword evidence="1 3" id="KW-0342">GTP-binding</keyword>
<evidence type="ECO:0000313" key="5">
    <source>
        <dbReference type="EMBL" id="GLI55458.1"/>
    </source>
</evidence>
<dbReference type="GO" id="GO:0009409">
    <property type="term" value="P:response to cold"/>
    <property type="evidence" value="ECO:0007669"/>
    <property type="project" value="UniProtKB-ARBA"/>
</dbReference>
<dbReference type="GO" id="GO:1990904">
    <property type="term" value="C:ribonucleoprotein complex"/>
    <property type="evidence" value="ECO:0007669"/>
    <property type="project" value="TreeGrafter"/>
</dbReference>
<keyword evidence="3" id="KW-0378">Hydrolase</keyword>
<proteinExistence type="inferred from homology"/>
<dbReference type="FunFam" id="3.30.70.870:FF:000003">
    <property type="entry name" value="GTP-binding protein TypA"/>
    <property type="match status" value="1"/>
</dbReference>
<dbReference type="InterPro" id="IPR000640">
    <property type="entry name" value="EFG_V-like"/>
</dbReference>
<dbReference type="FunFam" id="3.40.50.300:FF:000055">
    <property type="entry name" value="GTP-binding protein TypA"/>
    <property type="match status" value="1"/>
</dbReference>
<protein>
    <recommendedName>
        <fullName evidence="3">Large ribosomal subunit assembly factor BipA</fullName>
        <ecNumber evidence="3">3.6.5.-</ecNumber>
    </recommendedName>
    <alternativeName>
        <fullName evidence="3">GTP-binding protein BipA</fullName>
    </alternativeName>
</protein>
<evidence type="ECO:0000256" key="2">
    <source>
        <dbReference type="ARBA" id="ARBA00048548"/>
    </source>
</evidence>
<keyword evidence="6" id="KW-1185">Reference proteome</keyword>
<dbReference type="InterPro" id="IPR031157">
    <property type="entry name" value="G_TR_CS"/>
</dbReference>
<dbReference type="PANTHER" id="PTHR42908:SF8">
    <property type="entry name" value="TR-TYPE G DOMAIN-CONTAINING PROTEIN"/>
    <property type="match status" value="1"/>
</dbReference>
<dbReference type="Pfam" id="PF00679">
    <property type="entry name" value="EFG_C"/>
    <property type="match status" value="1"/>
</dbReference>
<dbReference type="SUPFAM" id="SSF50447">
    <property type="entry name" value="Translation proteins"/>
    <property type="match status" value="1"/>
</dbReference>
<dbReference type="CDD" id="cd03691">
    <property type="entry name" value="BipA_TypA_II"/>
    <property type="match status" value="1"/>
</dbReference>
<dbReference type="FunFam" id="2.40.30.10:FF:000016">
    <property type="entry name" value="GTP-binding protein TypA"/>
    <property type="match status" value="1"/>
</dbReference>
<comment type="caution">
    <text evidence="5">The sequence shown here is derived from an EMBL/GenBank/DDBJ whole genome shotgun (WGS) entry which is preliminary data.</text>
</comment>
<feature type="binding site" evidence="3">
    <location>
        <begin position="13"/>
        <end position="18"/>
    </location>
    <ligand>
        <name>GTP</name>
        <dbReference type="ChEBI" id="CHEBI:37565"/>
    </ligand>
</feature>
<dbReference type="GO" id="GO:0000049">
    <property type="term" value="F:tRNA binding"/>
    <property type="evidence" value="ECO:0007669"/>
    <property type="project" value="UniProtKB-KW"/>
</dbReference>
<reference evidence="5" key="1">
    <citation type="submission" date="2022-12" db="EMBL/GenBank/DDBJ databases">
        <title>Reference genome sequencing for broad-spectrum identification of bacterial and archaeal isolates by mass spectrometry.</title>
        <authorList>
            <person name="Sekiguchi Y."/>
            <person name="Tourlousse D.M."/>
        </authorList>
    </citation>
    <scope>NUCLEOTIDE SEQUENCE</scope>
    <source>
        <strain evidence="5">10succ1</strain>
    </source>
</reference>
<dbReference type="InterPro" id="IPR004161">
    <property type="entry name" value="EFTu-like_2"/>
</dbReference>
<dbReference type="AlphaFoldDB" id="A0A9W6LMH7"/>
<dbReference type="InterPro" id="IPR047042">
    <property type="entry name" value="BipA_II"/>
</dbReference>
<dbReference type="Gene3D" id="3.40.50.300">
    <property type="entry name" value="P-loop containing nucleotide triphosphate hydrolases"/>
    <property type="match status" value="1"/>
</dbReference>
<dbReference type="PRINTS" id="PR00315">
    <property type="entry name" value="ELONGATNFCT"/>
</dbReference>
<dbReference type="RefSeq" id="WP_281833946.1">
    <property type="nucleotide sequence ID" value="NZ_BSDY01000004.1"/>
</dbReference>
<dbReference type="Gene3D" id="3.30.70.870">
    <property type="entry name" value="Elongation Factor G (Translational Gtpase), domain 3"/>
    <property type="match status" value="1"/>
</dbReference>
<dbReference type="Pfam" id="PF21018">
    <property type="entry name" value="BipA_C"/>
    <property type="match status" value="1"/>
</dbReference>
<dbReference type="HAMAP" id="MF_00849">
    <property type="entry name" value="BipA"/>
    <property type="match status" value="1"/>
</dbReference>
<keyword evidence="3" id="KW-0820">tRNA-binding</keyword>
<dbReference type="SUPFAM" id="SSF54980">
    <property type="entry name" value="EF-G C-terminal domain-like"/>
    <property type="match status" value="2"/>
</dbReference>
<dbReference type="CDD" id="cd16263">
    <property type="entry name" value="BipA_III"/>
    <property type="match status" value="1"/>
</dbReference>
<evidence type="ECO:0000313" key="6">
    <source>
        <dbReference type="Proteomes" id="UP001144471"/>
    </source>
</evidence>
<dbReference type="NCBIfam" id="TIGR00231">
    <property type="entry name" value="small_GTP"/>
    <property type="match status" value="1"/>
</dbReference>
<feature type="domain" description="Tr-type G" evidence="4">
    <location>
        <begin position="1"/>
        <end position="196"/>
    </location>
</feature>
<dbReference type="InterPro" id="IPR027417">
    <property type="entry name" value="P-loop_NTPase"/>
</dbReference>
<comment type="catalytic activity">
    <reaction evidence="2 3">
        <text>GTP + H2O = GDP + phosphate + H(+)</text>
        <dbReference type="Rhea" id="RHEA:19669"/>
        <dbReference type="ChEBI" id="CHEBI:15377"/>
        <dbReference type="ChEBI" id="CHEBI:15378"/>
        <dbReference type="ChEBI" id="CHEBI:37565"/>
        <dbReference type="ChEBI" id="CHEBI:43474"/>
        <dbReference type="ChEBI" id="CHEBI:58189"/>
    </reaction>
</comment>
<dbReference type="Pfam" id="PF03144">
    <property type="entry name" value="GTP_EFTU_D2"/>
    <property type="match status" value="1"/>
</dbReference>
<dbReference type="PANTHER" id="PTHR42908">
    <property type="entry name" value="TRANSLATION ELONGATION FACTOR-RELATED"/>
    <property type="match status" value="1"/>
</dbReference>